<keyword evidence="2" id="KW-0732">Signal</keyword>
<feature type="region of interest" description="Disordered" evidence="1">
    <location>
        <begin position="17"/>
        <end position="45"/>
    </location>
</feature>
<dbReference type="AlphaFoldDB" id="A0A1H4E5W4"/>
<organism evidence="5 6">
    <name type="scientific">Rubrimonas cliftonensis</name>
    <dbReference type="NCBI Taxonomy" id="89524"/>
    <lineage>
        <taxon>Bacteria</taxon>
        <taxon>Pseudomonadati</taxon>
        <taxon>Pseudomonadota</taxon>
        <taxon>Alphaproteobacteria</taxon>
        <taxon>Rhodobacterales</taxon>
        <taxon>Paracoccaceae</taxon>
        <taxon>Rubrimonas</taxon>
    </lineage>
</organism>
<dbReference type="STRING" id="89524.SAMN05444370_11267"/>
<dbReference type="FunFam" id="1.10.8.350:FF:000001">
    <property type="entry name" value="Lytic murein transglycosylase B"/>
    <property type="match status" value="1"/>
</dbReference>
<reference evidence="5 6" key="1">
    <citation type="submission" date="2016-10" db="EMBL/GenBank/DDBJ databases">
        <authorList>
            <person name="de Groot N.N."/>
        </authorList>
    </citation>
    <scope>NUCLEOTIDE SEQUENCE [LARGE SCALE GENOMIC DNA]</scope>
    <source>
        <strain evidence="5 6">DSM 15345</strain>
    </source>
</reference>
<dbReference type="SUPFAM" id="SSF47090">
    <property type="entry name" value="PGBD-like"/>
    <property type="match status" value="1"/>
</dbReference>
<sequence>MRSAAVAATALCAACASSAPPAPAPRPAAPAAAPAPEQRPMTEQGLGAAQDFGRWREEFAARATAQGVAPSVVSSALRGVAPDPRVLELDGRQPEFTRPIWDYIDSAVSERRVADGRRLAAEKAAELAEIERRHRVPREIVLAIWGGESGYGANYGDMSVIRSLATLAWEGRRRDFGEEQLLAALRIVEAGDVTPAGMVGSWAGAMGHTQFIPTSYLAYAVDHDGDGRRDLWSADALDALASTANYLSSFGWRWGEPWFVEVRLPAGVDPGLADGAKRPEPFWRGLGLARADGAPLHSAGDAELLLPAGARGPAFLTYHNFDVIKRYNNATSYALAIGHLADRIAGGGPFLGDWPRGDRPLSRSEKEEMQQRLAAAGFDPGAADGVVGPDTRTAIRGWQRARGLPADGYDSAALLEALRREAPR</sequence>
<accession>A0A1H4E5W4</accession>
<evidence type="ECO:0000259" key="3">
    <source>
        <dbReference type="Pfam" id="PF01471"/>
    </source>
</evidence>
<dbReference type="Pfam" id="PF13406">
    <property type="entry name" value="SLT_2"/>
    <property type="match status" value="1"/>
</dbReference>
<dbReference type="CDD" id="cd13399">
    <property type="entry name" value="Slt35-like"/>
    <property type="match status" value="1"/>
</dbReference>
<dbReference type="InterPro" id="IPR036365">
    <property type="entry name" value="PGBD-like_sf"/>
</dbReference>
<feature type="domain" description="Transglycosylase SLT" evidence="4">
    <location>
        <begin position="52"/>
        <end position="342"/>
    </location>
</feature>
<dbReference type="GO" id="GO:0008933">
    <property type="term" value="F:peptidoglycan lytic transglycosylase activity"/>
    <property type="evidence" value="ECO:0007669"/>
    <property type="project" value="TreeGrafter"/>
</dbReference>
<evidence type="ECO:0000256" key="2">
    <source>
        <dbReference type="SAM" id="SignalP"/>
    </source>
</evidence>
<dbReference type="EMBL" id="FNQM01000012">
    <property type="protein sequence ID" value="SEA80421.1"/>
    <property type="molecule type" value="Genomic_DNA"/>
</dbReference>
<dbReference type="Gene3D" id="1.10.101.10">
    <property type="entry name" value="PGBD-like superfamily/PGBD"/>
    <property type="match status" value="1"/>
</dbReference>
<dbReference type="InterPro" id="IPR011970">
    <property type="entry name" value="MltB_2"/>
</dbReference>
<gene>
    <name evidence="5" type="ORF">SAMN05444370_11267</name>
</gene>
<evidence type="ECO:0000313" key="6">
    <source>
        <dbReference type="Proteomes" id="UP000198703"/>
    </source>
</evidence>
<dbReference type="RefSeq" id="WP_425441189.1">
    <property type="nucleotide sequence ID" value="NZ_FNQM01000012.1"/>
</dbReference>
<dbReference type="GO" id="GO:0009253">
    <property type="term" value="P:peptidoglycan catabolic process"/>
    <property type="evidence" value="ECO:0007669"/>
    <property type="project" value="TreeGrafter"/>
</dbReference>
<dbReference type="SUPFAM" id="SSF53955">
    <property type="entry name" value="Lysozyme-like"/>
    <property type="match status" value="1"/>
</dbReference>
<dbReference type="Proteomes" id="UP000198703">
    <property type="component" value="Unassembled WGS sequence"/>
</dbReference>
<dbReference type="InterPro" id="IPR031304">
    <property type="entry name" value="SLT_2"/>
</dbReference>
<dbReference type="NCBIfam" id="TIGR02283">
    <property type="entry name" value="MltB_2"/>
    <property type="match status" value="1"/>
</dbReference>
<dbReference type="Gene3D" id="1.10.530.10">
    <property type="match status" value="1"/>
</dbReference>
<dbReference type="Pfam" id="PF01471">
    <property type="entry name" value="PG_binding_1"/>
    <property type="match status" value="1"/>
</dbReference>
<dbReference type="InterPro" id="IPR036366">
    <property type="entry name" value="PGBDSf"/>
</dbReference>
<feature type="signal peptide" evidence="2">
    <location>
        <begin position="1"/>
        <end position="24"/>
    </location>
</feature>
<evidence type="ECO:0000256" key="1">
    <source>
        <dbReference type="SAM" id="MobiDB-lite"/>
    </source>
</evidence>
<name>A0A1H4E5W4_9RHOB</name>
<keyword evidence="6" id="KW-1185">Reference proteome</keyword>
<evidence type="ECO:0000313" key="5">
    <source>
        <dbReference type="EMBL" id="SEA80421.1"/>
    </source>
</evidence>
<dbReference type="PANTHER" id="PTHR30163:SF8">
    <property type="entry name" value="LYTIC MUREIN TRANSGLYCOSYLASE"/>
    <property type="match status" value="1"/>
</dbReference>
<dbReference type="InterPro" id="IPR043426">
    <property type="entry name" value="MltB-like"/>
</dbReference>
<protein>
    <submittedName>
        <fullName evidence="5">Membrane-bound lytic murein transglycosylase B</fullName>
    </submittedName>
</protein>
<dbReference type="Gene3D" id="1.10.8.350">
    <property type="entry name" value="Bacterial muramidase"/>
    <property type="match status" value="1"/>
</dbReference>
<dbReference type="InterPro" id="IPR002477">
    <property type="entry name" value="Peptidoglycan-bd-like"/>
</dbReference>
<dbReference type="PANTHER" id="PTHR30163">
    <property type="entry name" value="MEMBRANE-BOUND LYTIC MUREIN TRANSGLYCOSYLASE B"/>
    <property type="match status" value="1"/>
</dbReference>
<proteinExistence type="predicted"/>
<evidence type="ECO:0000259" key="4">
    <source>
        <dbReference type="Pfam" id="PF13406"/>
    </source>
</evidence>
<feature type="domain" description="Peptidoglycan binding-like" evidence="3">
    <location>
        <begin position="367"/>
        <end position="418"/>
    </location>
</feature>
<feature type="chain" id="PRO_5011467794" evidence="2">
    <location>
        <begin position="25"/>
        <end position="424"/>
    </location>
</feature>
<dbReference type="InterPro" id="IPR023346">
    <property type="entry name" value="Lysozyme-like_dom_sf"/>
</dbReference>